<reference evidence="1 2" key="1">
    <citation type="journal article" date="2017" name="Environ. Microbiol.">
        <title>Decay of the glycolytic pathway and adaptation to intranuclear parasitism within Enterocytozoonidae microsporidia.</title>
        <authorList>
            <person name="Wiredu Boakye D."/>
            <person name="Jaroenlak P."/>
            <person name="Prachumwat A."/>
            <person name="Williams T.A."/>
            <person name="Bateman K.S."/>
            <person name="Itsathitphaisarn O."/>
            <person name="Sritunyalucksana K."/>
            <person name="Paszkiewicz K.H."/>
            <person name="Moore K.A."/>
            <person name="Stentiford G.D."/>
            <person name="Williams B.A."/>
        </authorList>
    </citation>
    <scope>NUCLEOTIDE SEQUENCE [LARGE SCALE GENOMIC DNA]</scope>
    <source>
        <strain evidence="2">canceri</strain>
    </source>
</reference>
<proteinExistence type="predicted"/>
<dbReference type="EMBL" id="LTAI01001106">
    <property type="protein sequence ID" value="ORD96693.1"/>
    <property type="molecule type" value="Genomic_DNA"/>
</dbReference>
<accession>A0A1X0QAG8</accession>
<evidence type="ECO:0000313" key="2">
    <source>
        <dbReference type="Proteomes" id="UP000192501"/>
    </source>
</evidence>
<name>A0A1X0QAG8_9MICR</name>
<comment type="caution">
    <text evidence="1">The sequence shown here is derived from an EMBL/GenBank/DDBJ whole genome shotgun (WGS) entry which is preliminary data.</text>
</comment>
<gene>
    <name evidence="1" type="ORF">A0H76_428</name>
</gene>
<dbReference type="Proteomes" id="UP000192501">
    <property type="component" value="Unassembled WGS sequence"/>
</dbReference>
<sequence length="59" mass="7343">MKCLNELIDTHFIFKFPFLKNKKDLIINKYFNFFKEEIEIPKEEFYSFNILKDYDDPKV</sequence>
<evidence type="ECO:0000313" key="1">
    <source>
        <dbReference type="EMBL" id="ORD96693.1"/>
    </source>
</evidence>
<organism evidence="1 2">
    <name type="scientific">Hepatospora eriocheir</name>
    <dbReference type="NCBI Taxonomy" id="1081669"/>
    <lineage>
        <taxon>Eukaryota</taxon>
        <taxon>Fungi</taxon>
        <taxon>Fungi incertae sedis</taxon>
        <taxon>Microsporidia</taxon>
        <taxon>Hepatosporidae</taxon>
        <taxon>Hepatospora</taxon>
    </lineage>
</organism>
<protein>
    <submittedName>
        <fullName evidence="1">Uncharacterized protein</fullName>
    </submittedName>
</protein>
<dbReference type="VEuPathDB" id="MicrosporidiaDB:A0H76_428"/>
<dbReference type="AlphaFoldDB" id="A0A1X0QAG8"/>